<proteinExistence type="predicted"/>
<reference evidence="4" key="1">
    <citation type="submission" date="2006-10" db="EMBL/GenBank/DDBJ databases">
        <title>Complete sequence of Solibacter usitatus Ellin6076.</title>
        <authorList>
            <consortium name="US DOE Joint Genome Institute"/>
            <person name="Copeland A."/>
            <person name="Lucas S."/>
            <person name="Lapidus A."/>
            <person name="Barry K."/>
            <person name="Detter J.C."/>
            <person name="Glavina del Rio T."/>
            <person name="Hammon N."/>
            <person name="Israni S."/>
            <person name="Dalin E."/>
            <person name="Tice H."/>
            <person name="Pitluck S."/>
            <person name="Thompson L.S."/>
            <person name="Brettin T."/>
            <person name="Bruce D."/>
            <person name="Han C."/>
            <person name="Tapia R."/>
            <person name="Gilna P."/>
            <person name="Schmutz J."/>
            <person name="Larimer F."/>
            <person name="Land M."/>
            <person name="Hauser L."/>
            <person name="Kyrpides N."/>
            <person name="Mikhailova N."/>
            <person name="Janssen P.H."/>
            <person name="Kuske C.R."/>
            <person name="Richardson P."/>
        </authorList>
    </citation>
    <scope>NUCLEOTIDE SEQUENCE</scope>
    <source>
        <strain evidence="4">Ellin6076</strain>
    </source>
</reference>
<name>Q01TW9_SOLUE</name>
<dbReference type="EMBL" id="CP000473">
    <property type="protein sequence ID" value="ABJ86901.1"/>
    <property type="molecule type" value="Genomic_DNA"/>
</dbReference>
<dbReference type="Gene3D" id="3.20.180.10">
    <property type="entry name" value="PNP-oxidase-like"/>
    <property type="match status" value="1"/>
</dbReference>
<dbReference type="InterPro" id="IPR055343">
    <property type="entry name" value="CREG_beta-barrel"/>
</dbReference>
<dbReference type="PANTHER" id="PTHR13343">
    <property type="entry name" value="CREG1 PROTEIN"/>
    <property type="match status" value="1"/>
</dbReference>
<feature type="region of interest" description="Disordered" evidence="1">
    <location>
        <begin position="1"/>
        <end position="35"/>
    </location>
</feature>
<evidence type="ECO:0000313" key="4">
    <source>
        <dbReference type="EMBL" id="ABJ86901.1"/>
    </source>
</evidence>
<evidence type="ECO:0000259" key="2">
    <source>
        <dbReference type="Pfam" id="PF10615"/>
    </source>
</evidence>
<dbReference type="InterPro" id="IPR012349">
    <property type="entry name" value="Split_barrel_FMN-bd"/>
</dbReference>
<dbReference type="SUPFAM" id="SSF50475">
    <property type="entry name" value="FMN-binding split barrel"/>
    <property type="match status" value="1"/>
</dbReference>
<dbReference type="Pfam" id="PF13883">
    <property type="entry name" value="CREG_beta-barrel"/>
    <property type="match status" value="1"/>
</dbReference>
<dbReference type="InParanoid" id="Q01TW9"/>
<dbReference type="KEGG" id="sus:Acid_5960"/>
<sequence>MSSFVFKERPRNHRTRYHGTVQHAGPGPTQPEIPEPSLAERARTLASLGRIGSLSTHSRKFPGFPFGSMMPYAVDDRGRPVFFISIMAMHTQNLKEDARASLLITQPDAAGDPLGAARVTLVGTASDAPAGEVRELYLSRYSNARAWQDYTDFAYFRLEISGVYFIGGFGVMGWVTAADYTAASPDPLAEAAPGIIRHMNADHADALVLIARHFAGETADEASMTSVDRLGFHVRLKSGERVYGRRVNFAHEVTSSEDARKVFVEMVRAARG</sequence>
<feature type="domain" description="DUF2470" evidence="2">
    <location>
        <begin position="193"/>
        <end position="266"/>
    </location>
</feature>
<dbReference type="Pfam" id="PF10615">
    <property type="entry name" value="DUF2470"/>
    <property type="match status" value="1"/>
</dbReference>
<evidence type="ECO:0000259" key="3">
    <source>
        <dbReference type="Pfam" id="PF13883"/>
    </source>
</evidence>
<evidence type="ECO:0000256" key="1">
    <source>
        <dbReference type="SAM" id="MobiDB-lite"/>
    </source>
</evidence>
<dbReference type="HOGENOM" id="CLU_053419_1_1_0"/>
<protein>
    <submittedName>
        <fullName evidence="4">Pyridoxamine 5'-phosphate oxidase-related, FMN-binding</fullName>
    </submittedName>
</protein>
<dbReference type="eggNOG" id="COG0748">
    <property type="taxonomic scope" value="Bacteria"/>
</dbReference>
<dbReference type="STRING" id="234267.Acid_5960"/>
<organism evidence="4">
    <name type="scientific">Solibacter usitatus (strain Ellin6076)</name>
    <dbReference type="NCBI Taxonomy" id="234267"/>
    <lineage>
        <taxon>Bacteria</taxon>
        <taxon>Pseudomonadati</taxon>
        <taxon>Acidobacteriota</taxon>
        <taxon>Terriglobia</taxon>
        <taxon>Bryobacterales</taxon>
        <taxon>Solibacteraceae</taxon>
        <taxon>Candidatus Solibacter</taxon>
    </lineage>
</organism>
<dbReference type="PANTHER" id="PTHR13343:SF17">
    <property type="entry name" value="CELLULAR REPRESSOR OF E1A-STIMULATED GENES, ISOFORM A"/>
    <property type="match status" value="1"/>
</dbReference>
<accession>Q01TW9</accession>
<dbReference type="GO" id="GO:0005737">
    <property type="term" value="C:cytoplasm"/>
    <property type="evidence" value="ECO:0007669"/>
    <property type="project" value="UniProtKB-ARBA"/>
</dbReference>
<dbReference type="InterPro" id="IPR019595">
    <property type="entry name" value="DUF2470"/>
</dbReference>
<feature type="domain" description="CREG-like beta-barrel" evidence="3">
    <location>
        <begin position="38"/>
        <end position="181"/>
    </location>
</feature>
<dbReference type="AlphaFoldDB" id="Q01TW9"/>
<gene>
    <name evidence="4" type="ordered locus">Acid_5960</name>
</gene>
<dbReference type="InterPro" id="IPR037119">
    <property type="entry name" value="Haem_oxidase_HugZ-like_sf"/>
</dbReference>
<dbReference type="Gene3D" id="2.30.110.10">
    <property type="entry name" value="Electron Transport, Fmn-binding Protein, Chain A"/>
    <property type="match status" value="1"/>
</dbReference>